<feature type="domain" description="CRIB" evidence="11">
    <location>
        <begin position="47"/>
        <end position="61"/>
    </location>
</feature>
<keyword evidence="4" id="KW-0479">Metal-binding</keyword>
<dbReference type="SUPFAM" id="SSF53623">
    <property type="entry name" value="MurD-like peptide ligases, catalytic domain"/>
    <property type="match status" value="1"/>
</dbReference>
<evidence type="ECO:0000256" key="5">
    <source>
        <dbReference type="ARBA" id="ARBA00022741"/>
    </source>
</evidence>
<evidence type="ECO:0000256" key="6">
    <source>
        <dbReference type="ARBA" id="ARBA00022840"/>
    </source>
</evidence>
<evidence type="ECO:0000313" key="12">
    <source>
        <dbReference type="EMBL" id="OGY47800.1"/>
    </source>
</evidence>
<dbReference type="InterPro" id="IPR018109">
    <property type="entry name" value="Folylpolyglutamate_synth_CS"/>
</dbReference>
<name>A0A1G1Y7V2_9BACT</name>
<dbReference type="PROSITE" id="PS50108">
    <property type="entry name" value="CRIB"/>
    <property type="match status" value="1"/>
</dbReference>
<dbReference type="Pfam" id="PF08245">
    <property type="entry name" value="Mur_ligase_M"/>
    <property type="match status" value="1"/>
</dbReference>
<dbReference type="InterPro" id="IPR036615">
    <property type="entry name" value="Mur_ligase_C_dom_sf"/>
</dbReference>
<reference evidence="12 13" key="1">
    <citation type="journal article" date="2016" name="Nat. Commun.">
        <title>Thousands of microbial genomes shed light on interconnected biogeochemical processes in an aquifer system.</title>
        <authorList>
            <person name="Anantharaman K."/>
            <person name="Brown C.T."/>
            <person name="Hug L.A."/>
            <person name="Sharon I."/>
            <person name="Castelle C.J."/>
            <person name="Probst A.J."/>
            <person name="Thomas B.C."/>
            <person name="Singh A."/>
            <person name="Wilkins M.J."/>
            <person name="Karaoz U."/>
            <person name="Brodie E.L."/>
            <person name="Williams K.H."/>
            <person name="Hubbard S.S."/>
            <person name="Banfield J.F."/>
        </authorList>
    </citation>
    <scope>NUCLEOTIDE SEQUENCE [LARGE SCALE GENOMIC DNA]</scope>
</reference>
<dbReference type="PANTHER" id="PTHR11136:SF0">
    <property type="entry name" value="DIHYDROFOLATE SYNTHETASE-RELATED"/>
    <property type="match status" value="1"/>
</dbReference>
<comment type="similarity">
    <text evidence="1 10">Belongs to the folylpolyglutamate synthase family.</text>
</comment>
<evidence type="ECO:0000256" key="10">
    <source>
        <dbReference type="PIRNR" id="PIRNR001563"/>
    </source>
</evidence>
<keyword evidence="6 10" id="KW-0067">ATP-binding</keyword>
<dbReference type="EC" id="6.3.2.17" evidence="2"/>
<dbReference type="GO" id="GO:0004326">
    <property type="term" value="F:tetrahydrofolylpolyglutamate synthase activity"/>
    <property type="evidence" value="ECO:0007669"/>
    <property type="project" value="UniProtKB-EC"/>
</dbReference>
<dbReference type="Pfam" id="PF02875">
    <property type="entry name" value="Mur_ligase_C"/>
    <property type="match status" value="1"/>
</dbReference>
<dbReference type="NCBIfam" id="TIGR01499">
    <property type="entry name" value="folC"/>
    <property type="match status" value="1"/>
</dbReference>
<evidence type="ECO:0000256" key="9">
    <source>
        <dbReference type="ARBA" id="ARBA00047493"/>
    </source>
</evidence>
<dbReference type="EMBL" id="MHIG01000007">
    <property type="protein sequence ID" value="OGY47800.1"/>
    <property type="molecule type" value="Genomic_DNA"/>
</dbReference>
<accession>A0A1G1Y7V2</accession>
<dbReference type="InterPro" id="IPR001645">
    <property type="entry name" value="Folylpolyglutamate_synth"/>
</dbReference>
<dbReference type="InterPro" id="IPR004101">
    <property type="entry name" value="Mur_ligase_C"/>
</dbReference>
<dbReference type="GO" id="GO:0005524">
    <property type="term" value="F:ATP binding"/>
    <property type="evidence" value="ECO:0007669"/>
    <property type="project" value="UniProtKB-KW"/>
</dbReference>
<comment type="caution">
    <text evidence="12">The sequence shown here is derived from an EMBL/GenBank/DDBJ whole genome shotgun (WGS) entry which is preliminary data.</text>
</comment>
<evidence type="ECO:0000256" key="8">
    <source>
        <dbReference type="ARBA" id="ARBA00030592"/>
    </source>
</evidence>
<dbReference type="AlphaFoldDB" id="A0A1G1Y7V2"/>
<dbReference type="Gene3D" id="3.40.1190.10">
    <property type="entry name" value="Mur-like, catalytic domain"/>
    <property type="match status" value="1"/>
</dbReference>
<dbReference type="PIRSF" id="PIRSF001563">
    <property type="entry name" value="Folylpolyglu_synth"/>
    <property type="match status" value="1"/>
</dbReference>
<protein>
    <recommendedName>
        <fullName evidence="2">tetrahydrofolate synthase</fullName>
        <ecNumber evidence="2">6.3.2.17</ecNumber>
    </recommendedName>
    <alternativeName>
        <fullName evidence="8">Tetrahydrofolylpolyglutamate synthase</fullName>
    </alternativeName>
</protein>
<dbReference type="Gene3D" id="3.90.190.20">
    <property type="entry name" value="Mur ligase, C-terminal domain"/>
    <property type="match status" value="1"/>
</dbReference>
<gene>
    <name evidence="12" type="ORF">A2840_01125</name>
</gene>
<dbReference type="PROSITE" id="PS01012">
    <property type="entry name" value="FOLYLPOLYGLU_SYNT_2"/>
    <property type="match status" value="1"/>
</dbReference>
<dbReference type="PANTHER" id="PTHR11136">
    <property type="entry name" value="FOLYLPOLYGLUTAMATE SYNTHASE-RELATED"/>
    <property type="match status" value="1"/>
</dbReference>
<keyword evidence="7" id="KW-0460">Magnesium</keyword>
<evidence type="ECO:0000256" key="3">
    <source>
        <dbReference type="ARBA" id="ARBA00022598"/>
    </source>
</evidence>
<dbReference type="Proteomes" id="UP000178385">
    <property type="component" value="Unassembled WGS sequence"/>
</dbReference>
<comment type="catalytic activity">
    <reaction evidence="9">
        <text>(6S)-5,6,7,8-tetrahydrofolyl-(gamma-L-Glu)(n) + L-glutamate + ATP = (6S)-5,6,7,8-tetrahydrofolyl-(gamma-L-Glu)(n+1) + ADP + phosphate + H(+)</text>
        <dbReference type="Rhea" id="RHEA:10580"/>
        <dbReference type="Rhea" id="RHEA-COMP:14738"/>
        <dbReference type="Rhea" id="RHEA-COMP:14740"/>
        <dbReference type="ChEBI" id="CHEBI:15378"/>
        <dbReference type="ChEBI" id="CHEBI:29985"/>
        <dbReference type="ChEBI" id="CHEBI:30616"/>
        <dbReference type="ChEBI" id="CHEBI:43474"/>
        <dbReference type="ChEBI" id="CHEBI:141005"/>
        <dbReference type="ChEBI" id="CHEBI:456216"/>
        <dbReference type="EC" id="6.3.2.17"/>
    </reaction>
</comment>
<dbReference type="GO" id="GO:0046872">
    <property type="term" value="F:metal ion binding"/>
    <property type="evidence" value="ECO:0007669"/>
    <property type="project" value="UniProtKB-KW"/>
</dbReference>
<keyword evidence="3 10" id="KW-0436">Ligase</keyword>
<dbReference type="InterPro" id="IPR036565">
    <property type="entry name" value="Mur-like_cat_sf"/>
</dbReference>
<dbReference type="GO" id="GO:0005737">
    <property type="term" value="C:cytoplasm"/>
    <property type="evidence" value="ECO:0007669"/>
    <property type="project" value="TreeGrafter"/>
</dbReference>
<keyword evidence="5 10" id="KW-0547">Nucleotide-binding</keyword>
<dbReference type="SUPFAM" id="SSF53244">
    <property type="entry name" value="MurD-like peptide ligases, peptide-binding domain"/>
    <property type="match status" value="1"/>
</dbReference>
<sequence>MPQHFDRYYRAVTYLESLPKIQQPDYLQAVAGRRFFIERFNVFLRALGNPEKKIKHFIHVGGTSGKGSVATMIHEILTHAGYTTGLYVSPYVTTPIEKIKVNTLLIAPDIFARYVEMFSPVIDKLYRHSKYGRPSWFEIYTAIALQYFADQRVDYAVLEVGLGGRFDATNVIPAPIAAVINTVDFDHTDLLGNTLTKIAKEKAGIIKRGSVVYTPSTNHRNVIRVLQTTTKKINAQLHVIKPPKTPYSLQLHGKAQQHNAALAAAVGRQLGCSKKAITAGLQAAWLPARFEIIQKKPLVILDGGHNKSKIETVVKNLDHLTYKKLYLIIALTKSRNPAAIFKTLIPKATEIICTRFTASTHHVPYPPLQLAKKIKTNKPLTVTLDPFRAVRQTLSRAHAGDCVLITGSLYLTGELRTYWRSEAAVLKNRAL</sequence>
<evidence type="ECO:0000256" key="4">
    <source>
        <dbReference type="ARBA" id="ARBA00022723"/>
    </source>
</evidence>
<proteinExistence type="inferred from homology"/>
<dbReference type="InterPro" id="IPR013221">
    <property type="entry name" value="Mur_ligase_cen"/>
</dbReference>
<evidence type="ECO:0000313" key="13">
    <source>
        <dbReference type="Proteomes" id="UP000178385"/>
    </source>
</evidence>
<evidence type="ECO:0000259" key="11">
    <source>
        <dbReference type="PROSITE" id="PS50108"/>
    </source>
</evidence>
<organism evidence="12 13">
    <name type="scientific">Candidatus Buchananbacteria bacterium RIFCSPHIGHO2_01_FULL_47_11b</name>
    <dbReference type="NCBI Taxonomy" id="1797537"/>
    <lineage>
        <taxon>Bacteria</taxon>
        <taxon>Candidatus Buchananiibacteriota</taxon>
    </lineage>
</organism>
<evidence type="ECO:0000256" key="1">
    <source>
        <dbReference type="ARBA" id="ARBA00008276"/>
    </source>
</evidence>
<dbReference type="InterPro" id="IPR000095">
    <property type="entry name" value="CRIB_dom"/>
</dbReference>
<evidence type="ECO:0000256" key="2">
    <source>
        <dbReference type="ARBA" id="ARBA00013025"/>
    </source>
</evidence>
<dbReference type="GO" id="GO:0008841">
    <property type="term" value="F:dihydrofolate synthase activity"/>
    <property type="evidence" value="ECO:0007669"/>
    <property type="project" value="TreeGrafter"/>
</dbReference>
<evidence type="ECO:0000256" key="7">
    <source>
        <dbReference type="ARBA" id="ARBA00022842"/>
    </source>
</evidence>